<keyword evidence="5" id="KW-0472">Membrane</keyword>
<comment type="similarity">
    <text evidence="1">Belongs to the MreC family.</text>
</comment>
<feature type="domain" description="Rod shape-determining protein MreC beta-barrel core" evidence="6">
    <location>
        <begin position="88"/>
        <end position="224"/>
    </location>
</feature>
<dbReference type="Gene3D" id="2.40.10.340">
    <property type="entry name" value="Rod shape-determining protein MreC, domain 1"/>
    <property type="match status" value="1"/>
</dbReference>
<keyword evidence="5" id="KW-0812">Transmembrane</keyword>
<reference evidence="7" key="1">
    <citation type="journal article" date="2015" name="Nature">
        <title>Complex archaea that bridge the gap between prokaryotes and eukaryotes.</title>
        <authorList>
            <person name="Spang A."/>
            <person name="Saw J.H."/>
            <person name="Jorgensen S.L."/>
            <person name="Zaremba-Niedzwiedzka K."/>
            <person name="Martijn J."/>
            <person name="Lind A.E."/>
            <person name="van Eijk R."/>
            <person name="Schleper C."/>
            <person name="Guy L."/>
            <person name="Ettema T.J."/>
        </authorList>
    </citation>
    <scope>NUCLEOTIDE SEQUENCE</scope>
</reference>
<dbReference type="Gene3D" id="2.40.10.350">
    <property type="entry name" value="Rod shape-determining protein MreC, domain 2"/>
    <property type="match status" value="1"/>
</dbReference>
<dbReference type="PANTHER" id="PTHR34138">
    <property type="entry name" value="CELL SHAPE-DETERMINING PROTEIN MREC"/>
    <property type="match status" value="1"/>
</dbReference>
<dbReference type="EMBL" id="LAZR01009221">
    <property type="protein sequence ID" value="KKM73935.1"/>
    <property type="molecule type" value="Genomic_DNA"/>
</dbReference>
<dbReference type="InterPro" id="IPR007221">
    <property type="entry name" value="MreC"/>
</dbReference>
<evidence type="ECO:0000256" key="5">
    <source>
        <dbReference type="SAM" id="Phobius"/>
    </source>
</evidence>
<dbReference type="InterPro" id="IPR042177">
    <property type="entry name" value="Cell/Rod_1"/>
</dbReference>
<dbReference type="InterPro" id="IPR055342">
    <property type="entry name" value="MreC_beta-barrel_core"/>
</dbReference>
<evidence type="ECO:0000256" key="2">
    <source>
        <dbReference type="ARBA" id="ARBA00013855"/>
    </source>
</evidence>
<name>A0A0F9MB91_9ZZZZ</name>
<evidence type="ECO:0000256" key="1">
    <source>
        <dbReference type="ARBA" id="ARBA00009369"/>
    </source>
</evidence>
<gene>
    <name evidence="7" type="ORF">LCGC14_1405430</name>
</gene>
<comment type="caution">
    <text evidence="7">The sequence shown here is derived from an EMBL/GenBank/DDBJ whole genome shotgun (WGS) entry which is preliminary data.</text>
</comment>
<evidence type="ECO:0000259" key="6">
    <source>
        <dbReference type="Pfam" id="PF04085"/>
    </source>
</evidence>
<feature type="transmembrane region" description="Helical" evidence="5">
    <location>
        <begin position="7"/>
        <end position="23"/>
    </location>
</feature>
<evidence type="ECO:0000256" key="4">
    <source>
        <dbReference type="ARBA" id="ARBA00032089"/>
    </source>
</evidence>
<sequence length="228" mass="25499">MKSFKHIVIPLVLVALIVFIVFWKDVTNSAYQRIQSTVGSIFGKGIAWDIANQLTMENQRLRFELAREESEESEDGYLNVSVYSQYPFNDKTMFIISAGKEEGVAIGMPVLTSEQFLVGIVISVRKHQAEVQTFFDVSWRSSVAIGTARNKAVLEGGQSPRLELIGRTYDIEEGDNVFNIDSDFPYAQLVGSVAHITDIPGNPWRTGSINIRYDVTNLVTVLVVTDFP</sequence>
<keyword evidence="5" id="KW-1133">Transmembrane helix</keyword>
<proteinExistence type="inferred from homology"/>
<keyword evidence="3" id="KW-0133">Cell shape</keyword>
<evidence type="ECO:0000256" key="3">
    <source>
        <dbReference type="ARBA" id="ARBA00022960"/>
    </source>
</evidence>
<dbReference type="InterPro" id="IPR042175">
    <property type="entry name" value="Cell/Rod_MreC_2"/>
</dbReference>
<evidence type="ECO:0000313" key="7">
    <source>
        <dbReference type="EMBL" id="KKM73935.1"/>
    </source>
</evidence>
<dbReference type="PANTHER" id="PTHR34138:SF1">
    <property type="entry name" value="CELL SHAPE-DETERMINING PROTEIN MREC"/>
    <property type="match status" value="1"/>
</dbReference>
<dbReference type="Pfam" id="PF04085">
    <property type="entry name" value="MreC"/>
    <property type="match status" value="1"/>
</dbReference>
<dbReference type="AlphaFoldDB" id="A0A0F9MB91"/>
<dbReference type="GO" id="GO:0005886">
    <property type="term" value="C:plasma membrane"/>
    <property type="evidence" value="ECO:0007669"/>
    <property type="project" value="TreeGrafter"/>
</dbReference>
<dbReference type="GO" id="GO:0008360">
    <property type="term" value="P:regulation of cell shape"/>
    <property type="evidence" value="ECO:0007669"/>
    <property type="project" value="UniProtKB-KW"/>
</dbReference>
<accession>A0A0F9MB91</accession>
<organism evidence="7">
    <name type="scientific">marine sediment metagenome</name>
    <dbReference type="NCBI Taxonomy" id="412755"/>
    <lineage>
        <taxon>unclassified sequences</taxon>
        <taxon>metagenomes</taxon>
        <taxon>ecological metagenomes</taxon>
    </lineage>
</organism>
<protein>
    <recommendedName>
        <fullName evidence="2">Cell shape-determining protein MreC</fullName>
    </recommendedName>
    <alternativeName>
        <fullName evidence="4">Cell shape protein MreC</fullName>
    </alternativeName>
</protein>